<evidence type="ECO:0000313" key="1">
    <source>
        <dbReference type="EMBL" id="CAJ1381424.1"/>
    </source>
</evidence>
<dbReference type="EMBL" id="CAUJNA010000808">
    <property type="protein sequence ID" value="CAJ1381424.1"/>
    <property type="molecule type" value="Genomic_DNA"/>
</dbReference>
<dbReference type="SUPFAM" id="SSF51161">
    <property type="entry name" value="Trimeric LpxA-like enzymes"/>
    <property type="match status" value="1"/>
</dbReference>
<name>A0AA36I837_9DINO</name>
<protein>
    <submittedName>
        <fullName evidence="1">Uncharacterized protein</fullName>
    </submittedName>
</protein>
<dbReference type="Proteomes" id="UP001178507">
    <property type="component" value="Unassembled WGS sequence"/>
</dbReference>
<reference evidence="1" key="1">
    <citation type="submission" date="2023-08" db="EMBL/GenBank/DDBJ databases">
        <authorList>
            <person name="Chen Y."/>
            <person name="Shah S."/>
            <person name="Dougan E. K."/>
            <person name="Thang M."/>
            <person name="Chan C."/>
        </authorList>
    </citation>
    <scope>NUCLEOTIDE SEQUENCE</scope>
</reference>
<accession>A0AA36I837</accession>
<keyword evidence="2" id="KW-1185">Reference proteome</keyword>
<dbReference type="InterPro" id="IPR011004">
    <property type="entry name" value="Trimer_LpxA-like_sf"/>
</dbReference>
<sequence>MPVLAAVGFQLITSFYKNDPQVRSEMVADDHVDALPLMYLDQLKWIPVLAFAVSTLQTVMQLLVTAAFCRLLPKVQPPFQRSLSIRAQIAALKMSMVLQASEMLADASIVPWLIRMCGASFGHGCAMGLQVTLPETLEVGRGCFFATGNILTSVDVDQGQFKVPCKTVMSDHTFLGNHNHLLQGLPEGSFCGVGTWLPNRPTEPNMSYFGNPAMKFRRLGNQSAGTRQGPERASCLARMWHHFSTSVMDVFLYRGVQGMVTGLALLSSRRFCPVITQSALDLHGLCLGFLVSLLSGVGQPALQQ</sequence>
<dbReference type="Gene3D" id="2.160.10.10">
    <property type="entry name" value="Hexapeptide repeat proteins"/>
    <property type="match status" value="1"/>
</dbReference>
<gene>
    <name evidence="1" type="ORF">EVOR1521_LOCUS9121</name>
</gene>
<evidence type="ECO:0000313" key="2">
    <source>
        <dbReference type="Proteomes" id="UP001178507"/>
    </source>
</evidence>
<dbReference type="AlphaFoldDB" id="A0AA36I837"/>
<proteinExistence type="predicted"/>
<comment type="caution">
    <text evidence="1">The sequence shown here is derived from an EMBL/GenBank/DDBJ whole genome shotgun (WGS) entry which is preliminary data.</text>
</comment>
<organism evidence="1 2">
    <name type="scientific">Effrenium voratum</name>
    <dbReference type="NCBI Taxonomy" id="2562239"/>
    <lineage>
        <taxon>Eukaryota</taxon>
        <taxon>Sar</taxon>
        <taxon>Alveolata</taxon>
        <taxon>Dinophyceae</taxon>
        <taxon>Suessiales</taxon>
        <taxon>Symbiodiniaceae</taxon>
        <taxon>Effrenium</taxon>
    </lineage>
</organism>